<gene>
    <name evidence="11" type="ORF">C7B64_15770</name>
</gene>
<feature type="transmembrane region" description="Helical" evidence="9">
    <location>
        <begin position="421"/>
        <end position="441"/>
    </location>
</feature>
<dbReference type="AlphaFoldDB" id="A0A2T1C177"/>
<reference evidence="11 12" key="2">
    <citation type="submission" date="2018-03" db="EMBL/GenBank/DDBJ databases">
        <title>The ancient ancestry and fast evolution of plastids.</title>
        <authorList>
            <person name="Moore K.R."/>
            <person name="Magnabosco C."/>
            <person name="Momper L."/>
            <person name="Gold D.A."/>
            <person name="Bosak T."/>
            <person name="Fournier G.P."/>
        </authorList>
    </citation>
    <scope>NUCLEOTIDE SEQUENCE [LARGE SCALE GENOMIC DNA]</scope>
    <source>
        <strain evidence="11 12">CCAP 1448/3</strain>
    </source>
</reference>
<keyword evidence="3" id="KW-0808">Transferase</keyword>
<keyword evidence="9" id="KW-0472">Membrane</keyword>
<dbReference type="GO" id="GO:0005524">
    <property type="term" value="F:ATP binding"/>
    <property type="evidence" value="ECO:0007669"/>
    <property type="project" value="UniProtKB-KW"/>
</dbReference>
<dbReference type="CDD" id="cd14014">
    <property type="entry name" value="STKc_PknB_like"/>
    <property type="match status" value="1"/>
</dbReference>
<dbReference type="InterPro" id="IPR000719">
    <property type="entry name" value="Prot_kinase_dom"/>
</dbReference>
<comment type="caution">
    <text evidence="11">The sequence shown here is derived from an EMBL/GenBank/DDBJ whole genome shotgun (WGS) entry which is preliminary data.</text>
</comment>
<feature type="domain" description="Protein kinase" evidence="10">
    <location>
        <begin position="47"/>
        <end position="312"/>
    </location>
</feature>
<evidence type="ECO:0000256" key="9">
    <source>
        <dbReference type="SAM" id="Phobius"/>
    </source>
</evidence>
<accession>A0A2T1C177</accession>
<keyword evidence="5 11" id="KW-0418">Kinase</keyword>
<keyword evidence="12" id="KW-1185">Reference proteome</keyword>
<evidence type="ECO:0000313" key="11">
    <source>
        <dbReference type="EMBL" id="PSB01917.1"/>
    </source>
</evidence>
<evidence type="ECO:0000313" key="12">
    <source>
        <dbReference type="Proteomes" id="UP000238762"/>
    </source>
</evidence>
<dbReference type="EMBL" id="PVWJ01000081">
    <property type="protein sequence ID" value="PSB01917.1"/>
    <property type="molecule type" value="Genomic_DNA"/>
</dbReference>
<keyword evidence="9" id="KW-0812">Transmembrane</keyword>
<evidence type="ECO:0000256" key="6">
    <source>
        <dbReference type="ARBA" id="ARBA00022840"/>
    </source>
</evidence>
<evidence type="ECO:0000256" key="2">
    <source>
        <dbReference type="ARBA" id="ARBA00022527"/>
    </source>
</evidence>
<dbReference type="PANTHER" id="PTHR24363:SF0">
    <property type="entry name" value="SERINE_THREONINE KINASE LIKE DOMAIN CONTAINING 1"/>
    <property type="match status" value="1"/>
</dbReference>
<dbReference type="SMART" id="SM00220">
    <property type="entry name" value="S_TKc"/>
    <property type="match status" value="1"/>
</dbReference>
<keyword evidence="4" id="KW-0547">Nucleotide-binding</keyword>
<dbReference type="PROSITE" id="PS50011">
    <property type="entry name" value="PROTEIN_KINASE_DOM"/>
    <property type="match status" value="1"/>
</dbReference>
<feature type="transmembrane region" description="Helical" evidence="9">
    <location>
        <begin position="380"/>
        <end position="409"/>
    </location>
</feature>
<organism evidence="11 12">
    <name type="scientific">Merismopedia glauca CCAP 1448/3</name>
    <dbReference type="NCBI Taxonomy" id="1296344"/>
    <lineage>
        <taxon>Bacteria</taxon>
        <taxon>Bacillati</taxon>
        <taxon>Cyanobacteriota</taxon>
        <taxon>Cyanophyceae</taxon>
        <taxon>Synechococcales</taxon>
        <taxon>Merismopediaceae</taxon>
        <taxon>Merismopedia</taxon>
    </lineage>
</organism>
<comment type="catalytic activity">
    <reaction evidence="8">
        <text>L-seryl-[protein] + ATP = O-phospho-L-seryl-[protein] + ADP + H(+)</text>
        <dbReference type="Rhea" id="RHEA:17989"/>
        <dbReference type="Rhea" id="RHEA-COMP:9863"/>
        <dbReference type="Rhea" id="RHEA-COMP:11604"/>
        <dbReference type="ChEBI" id="CHEBI:15378"/>
        <dbReference type="ChEBI" id="CHEBI:29999"/>
        <dbReference type="ChEBI" id="CHEBI:30616"/>
        <dbReference type="ChEBI" id="CHEBI:83421"/>
        <dbReference type="ChEBI" id="CHEBI:456216"/>
        <dbReference type="EC" id="2.7.11.1"/>
    </reaction>
</comment>
<keyword evidence="9" id="KW-1133">Transmembrane helix</keyword>
<evidence type="ECO:0000259" key="10">
    <source>
        <dbReference type="PROSITE" id="PS50011"/>
    </source>
</evidence>
<dbReference type="Proteomes" id="UP000238762">
    <property type="component" value="Unassembled WGS sequence"/>
</dbReference>
<dbReference type="GO" id="GO:0004674">
    <property type="term" value="F:protein serine/threonine kinase activity"/>
    <property type="evidence" value="ECO:0007669"/>
    <property type="project" value="UniProtKB-KW"/>
</dbReference>
<feature type="transmembrane region" description="Helical" evidence="9">
    <location>
        <begin position="447"/>
        <end position="468"/>
    </location>
</feature>
<evidence type="ECO:0000256" key="5">
    <source>
        <dbReference type="ARBA" id="ARBA00022777"/>
    </source>
</evidence>
<proteinExistence type="predicted"/>
<evidence type="ECO:0000256" key="3">
    <source>
        <dbReference type="ARBA" id="ARBA00022679"/>
    </source>
</evidence>
<dbReference type="InterPro" id="IPR011009">
    <property type="entry name" value="Kinase-like_dom_sf"/>
</dbReference>
<keyword evidence="6" id="KW-0067">ATP-binding</keyword>
<evidence type="ECO:0000256" key="8">
    <source>
        <dbReference type="ARBA" id="ARBA00048679"/>
    </source>
</evidence>
<dbReference type="SUPFAM" id="SSF56112">
    <property type="entry name" value="Protein kinase-like (PK-like)"/>
    <property type="match status" value="1"/>
</dbReference>
<evidence type="ECO:0000256" key="7">
    <source>
        <dbReference type="ARBA" id="ARBA00047899"/>
    </source>
</evidence>
<evidence type="ECO:0000256" key="4">
    <source>
        <dbReference type="ARBA" id="ARBA00022741"/>
    </source>
</evidence>
<dbReference type="RefSeq" id="WP_106289617.1">
    <property type="nucleotide sequence ID" value="NZ_CAWNTC010000109.1"/>
</dbReference>
<dbReference type="Gene3D" id="1.10.510.10">
    <property type="entry name" value="Transferase(Phosphotransferase) domain 1"/>
    <property type="match status" value="1"/>
</dbReference>
<sequence>MNVFCTRFSCQQPHNVLPELADPEAIKRITQRYCTSCGMPLILVGRYFPIECLSQSSLSRVFLAIDRYTPSQSLRIVKQLDVNPVLTQTDLSELQKRFEEEEKILEKLGKHPQIPELFATFEFSQPSFPNGALETTFYLVEEFIDGEDLETQVAKTGKFSEEQVLVFLHQILPVLQFVHQQGYIHQDIKPSNIIRDRQGQLHLIDFGGVKQIPQPTTSDSDSRVYTPGYAAPEQINFQKVYISTDIYALGVTCLHLLTNKRPEELFNTQTRSWEWENHNQVSPALAQILNQMLFLNPFKRYQSVAEILSALRSLPAPLSVQNEIPTQIPSSIIKAPPPGLLQPIDRIITTQPTKPIFRQPKFPLFDVCSRAAFIGFEGSLLYILLASLVGSPPIAMGLWGMILGGLIFLQIRRLTGKIAPWVLAGVTLAIVLTIPAIYTVWDRQLILVISVIFAASTTAVVVLSRLIYQLFDRWF</sequence>
<protein>
    <recommendedName>
        <fullName evidence="1">non-specific serine/threonine protein kinase</fullName>
        <ecNumber evidence="1">2.7.11.1</ecNumber>
    </recommendedName>
</protein>
<dbReference type="PANTHER" id="PTHR24363">
    <property type="entry name" value="SERINE/THREONINE PROTEIN KINASE"/>
    <property type="match status" value="1"/>
</dbReference>
<evidence type="ECO:0000256" key="1">
    <source>
        <dbReference type="ARBA" id="ARBA00012513"/>
    </source>
</evidence>
<dbReference type="NCBIfam" id="NF045510">
    <property type="entry name" value="4Cys_prefix_kin"/>
    <property type="match status" value="1"/>
</dbReference>
<dbReference type="OrthoDB" id="428645at2"/>
<reference evidence="11 12" key="1">
    <citation type="submission" date="2018-02" db="EMBL/GenBank/DDBJ databases">
        <authorList>
            <person name="Cohen D.B."/>
            <person name="Kent A.D."/>
        </authorList>
    </citation>
    <scope>NUCLEOTIDE SEQUENCE [LARGE SCALE GENOMIC DNA]</scope>
    <source>
        <strain evidence="11 12">CCAP 1448/3</strain>
    </source>
</reference>
<dbReference type="EC" id="2.7.11.1" evidence="1"/>
<name>A0A2T1C177_9CYAN</name>
<comment type="catalytic activity">
    <reaction evidence="7">
        <text>L-threonyl-[protein] + ATP = O-phospho-L-threonyl-[protein] + ADP + H(+)</text>
        <dbReference type="Rhea" id="RHEA:46608"/>
        <dbReference type="Rhea" id="RHEA-COMP:11060"/>
        <dbReference type="Rhea" id="RHEA-COMP:11605"/>
        <dbReference type="ChEBI" id="CHEBI:15378"/>
        <dbReference type="ChEBI" id="CHEBI:30013"/>
        <dbReference type="ChEBI" id="CHEBI:30616"/>
        <dbReference type="ChEBI" id="CHEBI:61977"/>
        <dbReference type="ChEBI" id="CHEBI:456216"/>
        <dbReference type="EC" id="2.7.11.1"/>
    </reaction>
</comment>
<dbReference type="Pfam" id="PF00069">
    <property type="entry name" value="Pkinase"/>
    <property type="match status" value="1"/>
</dbReference>
<keyword evidence="2 11" id="KW-0723">Serine/threonine-protein kinase</keyword>